<feature type="compositionally biased region" description="Basic and acidic residues" evidence="1">
    <location>
        <begin position="52"/>
        <end position="63"/>
    </location>
</feature>
<dbReference type="AlphaFoldDB" id="A0AAN6HEE5"/>
<gene>
    <name evidence="2" type="ORF">LTR91_017997</name>
</gene>
<keyword evidence="3" id="KW-1185">Reference proteome</keyword>
<evidence type="ECO:0000256" key="1">
    <source>
        <dbReference type="SAM" id="MobiDB-lite"/>
    </source>
</evidence>
<protein>
    <submittedName>
        <fullName evidence="2">Uncharacterized protein</fullName>
    </submittedName>
</protein>
<dbReference type="Proteomes" id="UP001175353">
    <property type="component" value="Unassembled WGS sequence"/>
</dbReference>
<feature type="region of interest" description="Disordered" evidence="1">
    <location>
        <begin position="48"/>
        <end position="128"/>
    </location>
</feature>
<reference evidence="2" key="1">
    <citation type="submission" date="2023-06" db="EMBL/GenBank/DDBJ databases">
        <title>Black Yeasts Isolated from many extreme environments.</title>
        <authorList>
            <person name="Coleine C."/>
            <person name="Stajich J.E."/>
            <person name="Selbmann L."/>
        </authorList>
    </citation>
    <scope>NUCLEOTIDE SEQUENCE</scope>
    <source>
        <strain evidence="2">CCFEE 5200</strain>
    </source>
</reference>
<sequence>MSVASSGSVDEAIAFATEFAAGPLELSSSAEQVSEGIRRKIQEDFAGMNAARVEERANETRVDEEQEDASIYDFPSDDDDDDDKDDDDHRHCPTTPAKKRKVAPSPSSSSPLKKQRAYPAALGRNEAA</sequence>
<evidence type="ECO:0000313" key="3">
    <source>
        <dbReference type="Proteomes" id="UP001175353"/>
    </source>
</evidence>
<proteinExistence type="predicted"/>
<name>A0AAN6HEE5_9PEZI</name>
<dbReference type="EMBL" id="JAUJLE010000244">
    <property type="protein sequence ID" value="KAK0965426.1"/>
    <property type="molecule type" value="Genomic_DNA"/>
</dbReference>
<feature type="compositionally biased region" description="Acidic residues" evidence="1">
    <location>
        <begin position="64"/>
        <end position="86"/>
    </location>
</feature>
<organism evidence="2 3">
    <name type="scientific">Friedmanniomyces endolithicus</name>
    <dbReference type="NCBI Taxonomy" id="329885"/>
    <lineage>
        <taxon>Eukaryota</taxon>
        <taxon>Fungi</taxon>
        <taxon>Dikarya</taxon>
        <taxon>Ascomycota</taxon>
        <taxon>Pezizomycotina</taxon>
        <taxon>Dothideomycetes</taxon>
        <taxon>Dothideomycetidae</taxon>
        <taxon>Mycosphaerellales</taxon>
        <taxon>Teratosphaeriaceae</taxon>
        <taxon>Friedmanniomyces</taxon>
    </lineage>
</organism>
<evidence type="ECO:0000313" key="2">
    <source>
        <dbReference type="EMBL" id="KAK0965426.1"/>
    </source>
</evidence>
<comment type="caution">
    <text evidence="2">The sequence shown here is derived from an EMBL/GenBank/DDBJ whole genome shotgun (WGS) entry which is preliminary data.</text>
</comment>
<accession>A0AAN6HEE5</accession>